<feature type="compositionally biased region" description="Basic and acidic residues" evidence="1">
    <location>
        <begin position="59"/>
        <end position="73"/>
    </location>
</feature>
<dbReference type="AlphaFoldDB" id="S2DNW9"/>
<organism evidence="2 3">
    <name type="scientific">Indibacter alkaliphilus (strain CCUG 57479 / KCTC 22604 / LW1)</name>
    <dbReference type="NCBI Taxonomy" id="1189612"/>
    <lineage>
        <taxon>Bacteria</taxon>
        <taxon>Pseudomonadati</taxon>
        <taxon>Bacteroidota</taxon>
        <taxon>Cytophagia</taxon>
        <taxon>Cytophagales</taxon>
        <taxon>Cyclobacteriaceae</taxon>
    </lineage>
</organism>
<name>S2DNW9_INDAL</name>
<feature type="compositionally biased region" description="Acidic residues" evidence="1">
    <location>
        <begin position="74"/>
        <end position="106"/>
    </location>
</feature>
<dbReference type="Proteomes" id="UP000006073">
    <property type="component" value="Unassembled WGS sequence"/>
</dbReference>
<feature type="region of interest" description="Disordered" evidence="1">
    <location>
        <begin position="59"/>
        <end position="106"/>
    </location>
</feature>
<keyword evidence="3" id="KW-1185">Reference proteome</keyword>
<dbReference type="EMBL" id="ALWO02000045">
    <property type="protein sequence ID" value="EOZ93646.1"/>
    <property type="molecule type" value="Genomic_DNA"/>
</dbReference>
<protein>
    <submittedName>
        <fullName evidence="2">Uncharacterized protein</fullName>
    </submittedName>
</protein>
<accession>S2DNW9</accession>
<reference evidence="2 3" key="1">
    <citation type="journal article" date="2013" name="Genome Announc.">
        <title>Draft Genome Sequence of Indibacter alkaliphilus Strain LW1T, Isolated from Lonar Lake, a Haloalkaline Lake in the Buldana District of Maharashtra, India.</title>
        <authorList>
            <person name="Singh A."/>
            <person name="Kumar Jangir P."/>
            <person name="Sharma R."/>
            <person name="Singh A."/>
            <person name="Kumar Pinnaka A."/>
            <person name="Shivaji S."/>
        </authorList>
    </citation>
    <scope>NUCLEOTIDE SEQUENCE [LARGE SCALE GENOMIC DNA]</scope>
    <source>
        <strain evidence="3">CCUG 57479 / KCTC 22604 / LW1</strain>
    </source>
</reference>
<proteinExistence type="predicted"/>
<evidence type="ECO:0000256" key="1">
    <source>
        <dbReference type="SAM" id="MobiDB-lite"/>
    </source>
</evidence>
<comment type="caution">
    <text evidence="2">The sequence shown here is derived from an EMBL/GenBank/DDBJ whole genome shotgun (WGS) entry which is preliminary data.</text>
</comment>
<evidence type="ECO:0000313" key="3">
    <source>
        <dbReference type="Proteomes" id="UP000006073"/>
    </source>
</evidence>
<gene>
    <name evidence="2" type="ORF">A33Q_3592</name>
</gene>
<sequence length="266" mass="30537">MTINHATYLPVVKDSILVNREKLKPLKNSYRHMKNKIFIYLLAGIMCFACVEGDEPLVEDPKVEDPVQEKPDEQEVDEEEPEEQEEENEEEQPEEEQEEQDEENAEFPDTVAEHNTLIAAGQSPIVMAYVDLIHSPAVNEHWFMIYSSNQRSMVALKVNGEIPKESGKYKISGAISATGGYGMVIKFIDEETKGSREYDSYTRDNREEDYLYVNVLEDRITFHFNNTLLTHYNNKSDTERFSATISVPKDIEPRAGWTPVLIPLVD</sequence>
<evidence type="ECO:0000313" key="2">
    <source>
        <dbReference type="EMBL" id="EOZ93646.1"/>
    </source>
</evidence>